<name>A0ACD3RM14_LARCR</name>
<organism evidence="1 2">
    <name type="scientific">Larimichthys crocea</name>
    <name type="common">Large yellow croaker</name>
    <name type="synonym">Pseudosciaena crocea</name>
    <dbReference type="NCBI Taxonomy" id="215358"/>
    <lineage>
        <taxon>Eukaryota</taxon>
        <taxon>Metazoa</taxon>
        <taxon>Chordata</taxon>
        <taxon>Craniata</taxon>
        <taxon>Vertebrata</taxon>
        <taxon>Euteleostomi</taxon>
        <taxon>Actinopterygii</taxon>
        <taxon>Neopterygii</taxon>
        <taxon>Teleostei</taxon>
        <taxon>Neoteleostei</taxon>
        <taxon>Acanthomorphata</taxon>
        <taxon>Eupercaria</taxon>
        <taxon>Sciaenidae</taxon>
        <taxon>Larimichthys</taxon>
    </lineage>
</organism>
<accession>A0ACD3RM14</accession>
<evidence type="ECO:0000313" key="1">
    <source>
        <dbReference type="EMBL" id="TMS20412.1"/>
    </source>
</evidence>
<sequence>KHLKTDILSDVCHLSSVAELCCGITMFIRCELAILILALTLDGQVHTGEIIGGHVAAPHSRPYMAILESTRQNGLKAICGGFLLNEDFVMTAAHCNPSNVLLGVHDYHKSNEMQRIEVKKKFRHTDYDAKTLNNDIMLLKLESRVNLTKNVQPITFASHDNGFLPVSCTVAGWGYTIKNKKTFSTVLMEANVTLTDDEQSNDCQKNSTYCSKAETGPTHGDSGGPLVCEEGEAYGVVSGGNDEIIVYTKIAAYTSWIKSTMEHHHD</sequence>
<keyword evidence="2" id="KW-1185">Reference proteome</keyword>
<evidence type="ECO:0000313" key="2">
    <source>
        <dbReference type="Proteomes" id="UP000793456"/>
    </source>
</evidence>
<dbReference type="Proteomes" id="UP000793456">
    <property type="component" value="Chromosome IV"/>
</dbReference>
<dbReference type="EMBL" id="CM011677">
    <property type="protein sequence ID" value="TMS20412.1"/>
    <property type="molecule type" value="Genomic_DNA"/>
</dbReference>
<reference evidence="1" key="1">
    <citation type="submission" date="2018-11" db="EMBL/GenBank/DDBJ databases">
        <title>The sequence and de novo assembly of Larimichthys crocea genome using PacBio and Hi-C technologies.</title>
        <authorList>
            <person name="Xu P."/>
            <person name="Chen B."/>
            <person name="Zhou Z."/>
            <person name="Ke Q."/>
            <person name="Wu Y."/>
            <person name="Bai H."/>
            <person name="Pu F."/>
        </authorList>
    </citation>
    <scope>NUCLEOTIDE SEQUENCE</scope>
    <source>
        <tissue evidence="1">Muscle</tissue>
    </source>
</reference>
<proteinExistence type="predicted"/>
<gene>
    <name evidence="1" type="ORF">E3U43_006905</name>
</gene>
<feature type="non-terminal residue" evidence="1">
    <location>
        <position position="1"/>
    </location>
</feature>
<comment type="caution">
    <text evidence="1">The sequence shown here is derived from an EMBL/GenBank/DDBJ whole genome shotgun (WGS) entry which is preliminary data.</text>
</comment>
<protein>
    <submittedName>
        <fullName evidence="1">Uncharacterized protein</fullName>
    </submittedName>
</protein>